<dbReference type="Pfam" id="PF00266">
    <property type="entry name" value="Aminotran_5"/>
    <property type="match status" value="1"/>
</dbReference>
<feature type="domain" description="Aminotransferase class V" evidence="2">
    <location>
        <begin position="62"/>
        <end position="430"/>
    </location>
</feature>
<dbReference type="AlphaFoldDB" id="A0A7M5WZA0"/>
<dbReference type="Proteomes" id="UP000594262">
    <property type="component" value="Unplaced"/>
</dbReference>
<dbReference type="InterPro" id="IPR015422">
    <property type="entry name" value="PyrdxlP-dep_Trfase_small"/>
</dbReference>
<dbReference type="InterPro" id="IPR015424">
    <property type="entry name" value="PyrdxlP-dep_Trfase"/>
</dbReference>
<dbReference type="InterPro" id="IPR011063">
    <property type="entry name" value="TilS/TtcA_N"/>
</dbReference>
<evidence type="ECO:0000313" key="5">
    <source>
        <dbReference type="Proteomes" id="UP000594262"/>
    </source>
</evidence>
<dbReference type="CDD" id="cd24138">
    <property type="entry name" value="TtcA-like"/>
    <property type="match status" value="1"/>
</dbReference>
<dbReference type="SUPFAM" id="SSF52402">
    <property type="entry name" value="Adenine nucleotide alpha hydrolases-like"/>
    <property type="match status" value="1"/>
</dbReference>
<feature type="compositionally biased region" description="Polar residues" evidence="1">
    <location>
        <begin position="664"/>
        <end position="692"/>
    </location>
</feature>
<accession>A0A7M5WZA0</accession>
<evidence type="ECO:0000256" key="1">
    <source>
        <dbReference type="SAM" id="MobiDB-lite"/>
    </source>
</evidence>
<dbReference type="EnsemblMetazoa" id="CLYHEMT015250.1">
    <property type="protein sequence ID" value="CLYHEMP015250.1"/>
    <property type="gene ID" value="CLYHEMG015250"/>
</dbReference>
<dbReference type="OrthoDB" id="420046at2759"/>
<proteinExistence type="predicted"/>
<dbReference type="Pfam" id="PF01171">
    <property type="entry name" value="ATP_bind_3"/>
    <property type="match status" value="1"/>
</dbReference>
<protein>
    <submittedName>
        <fullName evidence="4">Uncharacterized protein</fullName>
    </submittedName>
</protein>
<dbReference type="InterPro" id="IPR015421">
    <property type="entry name" value="PyrdxlP-dep_Trfase_major"/>
</dbReference>
<dbReference type="Gene3D" id="3.90.1150.10">
    <property type="entry name" value="Aspartate Aminotransferase, domain 1"/>
    <property type="match status" value="1"/>
</dbReference>
<evidence type="ECO:0000259" key="2">
    <source>
        <dbReference type="Pfam" id="PF00266"/>
    </source>
</evidence>
<feature type="compositionally biased region" description="Basic and acidic residues" evidence="1">
    <location>
        <begin position="753"/>
        <end position="765"/>
    </location>
</feature>
<feature type="region of interest" description="Disordered" evidence="1">
    <location>
        <begin position="661"/>
        <end position="710"/>
    </location>
</feature>
<evidence type="ECO:0000313" key="4">
    <source>
        <dbReference type="EnsemblMetazoa" id="CLYHEMP015250.1"/>
    </source>
</evidence>
<name>A0A7M5WZA0_9CNID</name>
<dbReference type="Gene3D" id="3.40.640.10">
    <property type="entry name" value="Type I PLP-dependent aspartate aminotransferase-like (Major domain)"/>
    <property type="match status" value="1"/>
</dbReference>
<dbReference type="RefSeq" id="XP_066919194.1">
    <property type="nucleotide sequence ID" value="XM_067063093.1"/>
</dbReference>
<sequence length="1026" mass="116393">MDAFGGRKFHGSFINEDFKTKSPDSCETNRTDDNAILQYINNNVIGKDKLFNGAFGDRRVLYCDYTASGRSLKFIEDYISENVLPHYGNTHTSTSITSLQTSMFRQESRDLIRQTVNAQEHDAVIFTSNGCTGAVHKLLHALNLKAPPIVFVSPYEHHSNLLPWKEIGSKIVWSRESENGSIDLEHIETLLKSLSMEKERPILGCFAAASNVTGHLVDVDSISHLFHKYNGFVFFDYATAGPYVEINMNPSSNTKSNVYKDAIFISPHKFVGGPQTPGILVAKKNLFANPIPSRGGGGSVFFVTESSHRYLKDIEMREEGGTPAIIESIRAGLVFQLKDTVGIKNIAARDQQLIKLAERSWSSTQNLVVLGNKNTIHANGNNKLPIFSFLIKHKDSQRFLHHNYVSVLLNDLFGIQSRGGCACAGPYAQQLLGMDEDVALQIESLLLEDQRLDRHHLRRHREHSDKEILRPGFTRLNLPYFFTDEEIEFVIEAVKMIADKGWKLLPQYLFDPETGEWKHKDHKVFKDRKWLGSIKYTEEGMTYSKSSYSAYNKTYKELLKEADSLFEKAHKMNCKCGDQTVLFGEEGERFRWFLLPCEAQDYLNGIKPLSSTGYTPKFYPGQPVKQSVPGINRKFEDINRHYCTCMPYRENISVRVPLPRESPPLTNGTMDANDIQITHNLGPGEQSSNNKNDPPEIAREEELSEEMEEKLTINGHLEASSTDDGETCTLLCKPVPKRTLNLTTDDSSNSPTEENKDNSLRFHNPPKDIFKPAVEGIEDFQMIEDGDRVLICLSGGKDSLSMLHIIRQYQFYAKGKNIFFQFGAMTVDPQSAGYDPSPLIGYCKSLGVEYHYEEQDIIGMASNLPVCESICSFCSRMKRGRIYACARREKYNVIALGQHLDDIAESFLMSTFHNGYLRSMKANYKVTEGDLRVVRPLIYVREKNLRAFAEKVRLPVIPENCPACFEAPKERHRMKQLLAHQEVLFPNLFQSLRSALHPLISKSKTGMEKKSFLEEEEKAEPGEEFM</sequence>
<reference evidence="4" key="1">
    <citation type="submission" date="2021-01" db="UniProtKB">
        <authorList>
            <consortium name="EnsemblMetazoa"/>
        </authorList>
    </citation>
    <scope>IDENTIFICATION</scope>
</reference>
<dbReference type="GeneID" id="136806507"/>
<dbReference type="PANTHER" id="PTHR43686">
    <property type="entry name" value="SULFURTRANSFERASE-RELATED"/>
    <property type="match status" value="1"/>
</dbReference>
<dbReference type="InterPro" id="IPR000192">
    <property type="entry name" value="Aminotrans_V_dom"/>
</dbReference>
<evidence type="ECO:0000259" key="3">
    <source>
        <dbReference type="Pfam" id="PF01171"/>
    </source>
</evidence>
<organism evidence="4 5">
    <name type="scientific">Clytia hemisphaerica</name>
    <dbReference type="NCBI Taxonomy" id="252671"/>
    <lineage>
        <taxon>Eukaryota</taxon>
        <taxon>Metazoa</taxon>
        <taxon>Cnidaria</taxon>
        <taxon>Hydrozoa</taxon>
        <taxon>Hydroidolina</taxon>
        <taxon>Leptothecata</taxon>
        <taxon>Obeliida</taxon>
        <taxon>Clytiidae</taxon>
        <taxon>Clytia</taxon>
    </lineage>
</organism>
<feature type="compositionally biased region" description="Polar residues" evidence="1">
    <location>
        <begin position="740"/>
        <end position="752"/>
    </location>
</feature>
<feature type="region of interest" description="Disordered" evidence="1">
    <location>
        <begin position="739"/>
        <end position="765"/>
    </location>
</feature>
<dbReference type="Gene3D" id="3.40.50.620">
    <property type="entry name" value="HUPs"/>
    <property type="match status" value="1"/>
</dbReference>
<dbReference type="PANTHER" id="PTHR43686:SF1">
    <property type="entry name" value="AMINOTRAN_5 DOMAIN-CONTAINING PROTEIN"/>
    <property type="match status" value="1"/>
</dbReference>
<feature type="domain" description="tRNA(Ile)-lysidine/2-thiocytidine synthase N-terminal" evidence="3">
    <location>
        <begin position="789"/>
        <end position="955"/>
    </location>
</feature>
<dbReference type="SUPFAM" id="SSF53383">
    <property type="entry name" value="PLP-dependent transferases"/>
    <property type="match status" value="1"/>
</dbReference>
<keyword evidence="5" id="KW-1185">Reference proteome</keyword>
<dbReference type="InterPro" id="IPR014729">
    <property type="entry name" value="Rossmann-like_a/b/a_fold"/>
</dbReference>